<keyword evidence="9" id="KW-0325">Glycoprotein</keyword>
<dbReference type="InterPro" id="IPR029044">
    <property type="entry name" value="Nucleotide-diphossugar_trans"/>
</dbReference>
<dbReference type="GO" id="GO:0016020">
    <property type="term" value="C:membrane"/>
    <property type="evidence" value="ECO:0007669"/>
    <property type="project" value="UniProtKB-SubCell"/>
</dbReference>
<comment type="caution">
    <text evidence="12">The sequence shown here is derived from an EMBL/GenBank/DDBJ whole genome shotgun (WGS) entry which is preliminary data.</text>
</comment>
<keyword evidence="6" id="KW-0735">Signal-anchor</keyword>
<gene>
    <name evidence="12" type="ORF">SEMRO_458_G147050.1</name>
</gene>
<dbReference type="SUPFAM" id="SSF53448">
    <property type="entry name" value="Nucleotide-diphospho-sugar transferases"/>
    <property type="match status" value="1"/>
</dbReference>
<comment type="similarity">
    <text evidence="2">Belongs to the MNN1/MNT family.</text>
</comment>
<evidence type="ECO:0000256" key="8">
    <source>
        <dbReference type="ARBA" id="ARBA00023136"/>
    </source>
</evidence>
<keyword evidence="8 11" id="KW-0472">Membrane</keyword>
<organism evidence="12 13">
    <name type="scientific">Seminavis robusta</name>
    <dbReference type="NCBI Taxonomy" id="568900"/>
    <lineage>
        <taxon>Eukaryota</taxon>
        <taxon>Sar</taxon>
        <taxon>Stramenopiles</taxon>
        <taxon>Ochrophyta</taxon>
        <taxon>Bacillariophyta</taxon>
        <taxon>Bacillariophyceae</taxon>
        <taxon>Bacillariophycidae</taxon>
        <taxon>Naviculales</taxon>
        <taxon>Naviculaceae</taxon>
        <taxon>Seminavis</taxon>
    </lineage>
</organism>
<feature type="compositionally biased region" description="Low complexity" evidence="10">
    <location>
        <begin position="25"/>
        <end position="35"/>
    </location>
</feature>
<dbReference type="GO" id="GO:0000033">
    <property type="term" value="F:alpha-1,3-mannosyltransferase activity"/>
    <property type="evidence" value="ECO:0007669"/>
    <property type="project" value="TreeGrafter"/>
</dbReference>
<dbReference type="AlphaFoldDB" id="A0A9N8DY59"/>
<keyword evidence="4" id="KW-0808">Transferase</keyword>
<proteinExistence type="inferred from homology"/>
<name>A0A9N8DY59_9STRA</name>
<accession>A0A9N8DY59</accession>
<comment type="subcellular location">
    <subcellularLocation>
        <location evidence="1">Membrane</location>
        <topology evidence="1">Single-pass type II membrane protein</topology>
    </subcellularLocation>
</comment>
<keyword evidence="5 11" id="KW-0812">Transmembrane</keyword>
<protein>
    <submittedName>
        <fullName evidence="12">Alpha-1,3-mannosyltransferase</fullName>
    </submittedName>
</protein>
<dbReference type="EMBL" id="CAICTM010000457">
    <property type="protein sequence ID" value="CAB9510892.1"/>
    <property type="molecule type" value="Genomic_DNA"/>
</dbReference>
<evidence type="ECO:0000256" key="3">
    <source>
        <dbReference type="ARBA" id="ARBA00022676"/>
    </source>
</evidence>
<keyword evidence="3" id="KW-0328">Glycosyltransferase</keyword>
<dbReference type="Proteomes" id="UP001153069">
    <property type="component" value="Unassembled WGS sequence"/>
</dbReference>
<evidence type="ECO:0000256" key="2">
    <source>
        <dbReference type="ARBA" id="ARBA00009105"/>
    </source>
</evidence>
<dbReference type="PANTHER" id="PTHR31392:SF1">
    <property type="entry name" value="ALPHA-1,3-MANNOSYLTRANSFERASE MNN1-RELATED"/>
    <property type="match status" value="1"/>
</dbReference>
<evidence type="ECO:0000313" key="13">
    <source>
        <dbReference type="Proteomes" id="UP001153069"/>
    </source>
</evidence>
<dbReference type="GO" id="GO:0005794">
    <property type="term" value="C:Golgi apparatus"/>
    <property type="evidence" value="ECO:0007669"/>
    <property type="project" value="TreeGrafter"/>
</dbReference>
<dbReference type="PANTHER" id="PTHR31392">
    <property type="entry name" value="ALPHA-1,3-MANNOSYLTRANSFERASE MNN1-RELATED"/>
    <property type="match status" value="1"/>
</dbReference>
<reference evidence="12" key="1">
    <citation type="submission" date="2020-06" db="EMBL/GenBank/DDBJ databases">
        <authorList>
            <consortium name="Plant Systems Biology data submission"/>
        </authorList>
    </citation>
    <scope>NUCLEOTIDE SEQUENCE</scope>
    <source>
        <strain evidence="12">D6</strain>
    </source>
</reference>
<evidence type="ECO:0000256" key="4">
    <source>
        <dbReference type="ARBA" id="ARBA00022679"/>
    </source>
</evidence>
<feature type="region of interest" description="Disordered" evidence="10">
    <location>
        <begin position="1"/>
        <end position="35"/>
    </location>
</feature>
<dbReference type="OrthoDB" id="430354at2759"/>
<evidence type="ECO:0000256" key="10">
    <source>
        <dbReference type="SAM" id="MobiDB-lite"/>
    </source>
</evidence>
<evidence type="ECO:0000256" key="1">
    <source>
        <dbReference type="ARBA" id="ARBA00004606"/>
    </source>
</evidence>
<sequence length="596" mass="67900">MNNFVRRRVHPTPAASTDGEEEHLPTASSDATTSTTPRTIRFTDWSSNSVIRFLQSQWRHGDWRDKTVLLLWVKILLICMVLLTAVDWKTPTDHVIVGHGQRIPVVGTDTIRIPMEDVSRLPSMVLFRFLESWSAQKLRRTGETALIQFGEQLRELMLLGSDAFQMTTTTTTNTEAVSSSVDSYKTNLFQQKIQAMAPWLRGDPTHGPKNWPMNQVPTPDNKSRAVVICAGDKQMMYLEALLHTIRKVHQSQIPIRIVYKGDQDLSPESRKQLQKHYSAANDDDNTLRFIDLSILFDLDHERVQLGGWNLKPFGMLAVPEAQVVLLDVDVLLLRPPELLFEQPRFQERGALFFRDRSHSEHLWTPRQFLLAMQPLLSPAAQKALVNGHVMNEHIQEAGVVLIDKSRRWRGLWTACLILGRWDVRRFIQRDIIYGDKEVYFTAFETIHEPYSFARYYPGVIGSVISDFHGDNMQYNDNMQGLLQPFMALCGRMLHFDEEGLPLWSNGGYLTREDDRTAKEDVAGRGLKPILFADGGDSTTEAGGGGPEGNQKWLFNHDIGVLCMFPNKRMVRPVKEEIVRNASNAVDFYVKNSKQGG</sequence>
<evidence type="ECO:0000256" key="7">
    <source>
        <dbReference type="ARBA" id="ARBA00022989"/>
    </source>
</evidence>
<dbReference type="Pfam" id="PF11051">
    <property type="entry name" value="Mannosyl_trans3"/>
    <property type="match status" value="1"/>
</dbReference>
<evidence type="ECO:0000313" key="12">
    <source>
        <dbReference type="EMBL" id="CAB9510892.1"/>
    </source>
</evidence>
<dbReference type="InterPro" id="IPR022751">
    <property type="entry name" value="Alpha_mannosyltransferase"/>
</dbReference>
<feature type="compositionally biased region" description="Basic residues" evidence="10">
    <location>
        <begin position="1"/>
        <end position="10"/>
    </location>
</feature>
<evidence type="ECO:0000256" key="6">
    <source>
        <dbReference type="ARBA" id="ARBA00022968"/>
    </source>
</evidence>
<evidence type="ECO:0000256" key="9">
    <source>
        <dbReference type="ARBA" id="ARBA00023180"/>
    </source>
</evidence>
<evidence type="ECO:0000256" key="11">
    <source>
        <dbReference type="SAM" id="Phobius"/>
    </source>
</evidence>
<feature type="transmembrane region" description="Helical" evidence="11">
    <location>
        <begin position="68"/>
        <end position="86"/>
    </location>
</feature>
<keyword evidence="13" id="KW-1185">Reference proteome</keyword>
<dbReference type="GO" id="GO:0006493">
    <property type="term" value="P:protein O-linked glycosylation"/>
    <property type="evidence" value="ECO:0007669"/>
    <property type="project" value="TreeGrafter"/>
</dbReference>
<keyword evidence="7 11" id="KW-1133">Transmembrane helix</keyword>
<evidence type="ECO:0000256" key="5">
    <source>
        <dbReference type="ARBA" id="ARBA00022692"/>
    </source>
</evidence>
<dbReference type="Gene3D" id="3.90.550.10">
    <property type="entry name" value="Spore Coat Polysaccharide Biosynthesis Protein SpsA, Chain A"/>
    <property type="match status" value="1"/>
</dbReference>